<feature type="binding site" evidence="4">
    <location>
        <position position="74"/>
    </location>
    <ligand>
        <name>Zn(2+)</name>
        <dbReference type="ChEBI" id="CHEBI:29105"/>
        <label>1</label>
    </ligand>
</feature>
<gene>
    <name evidence="7" type="ORF">CE561_02650</name>
    <name evidence="6" type="ORF">Thert_02277</name>
</gene>
<proteinExistence type="inferred from homology"/>
<feature type="binding site" evidence="4">
    <location>
        <position position="195"/>
    </location>
    <ligand>
        <name>Zn(2+)</name>
        <dbReference type="ChEBI" id="CHEBI:29105"/>
        <label>2</label>
    </ligand>
</feature>
<dbReference type="InterPro" id="IPR016195">
    <property type="entry name" value="Pol/histidinol_Pase-like"/>
</dbReference>
<dbReference type="Proteomes" id="UP000215301">
    <property type="component" value="Unassembled WGS sequence"/>
</dbReference>
<dbReference type="SMART" id="SM00481">
    <property type="entry name" value="POLIIIAc"/>
    <property type="match status" value="1"/>
</dbReference>
<dbReference type="RefSeq" id="WP_013297172.1">
    <property type="nucleotide sequence ID" value="NZ_CP016893.1"/>
</dbReference>
<feature type="binding site" evidence="4">
    <location>
        <position position="193"/>
    </location>
    <ligand>
        <name>Zn(2+)</name>
        <dbReference type="ChEBI" id="CHEBI:29105"/>
        <label>1</label>
    </ligand>
</feature>
<dbReference type="OMA" id="SEPNCRA"/>
<dbReference type="InterPro" id="IPR003141">
    <property type="entry name" value="Pol/His_phosphatase_N"/>
</dbReference>
<feature type="binding site" evidence="4">
    <location>
        <position position="10"/>
    </location>
    <ligand>
        <name>Zn(2+)</name>
        <dbReference type="ChEBI" id="CHEBI:29105"/>
        <label>1</label>
    </ligand>
</feature>
<feature type="binding site" evidence="4">
    <location>
        <position position="8"/>
    </location>
    <ligand>
        <name>Zn(2+)</name>
        <dbReference type="ChEBI" id="CHEBI:29105"/>
        <label>1</label>
    </ligand>
</feature>
<evidence type="ECO:0000256" key="4">
    <source>
        <dbReference type="HAMAP-Rule" id="MF_01561"/>
    </source>
</evidence>
<protein>
    <submittedName>
        <fullName evidence="6 7">Phosphatase</fullName>
    </submittedName>
</protein>
<dbReference type="PANTHER" id="PTHR36928">
    <property type="entry name" value="PHOSPHATASE YCDX-RELATED"/>
    <property type="match status" value="1"/>
</dbReference>
<dbReference type="GO" id="GO:0016791">
    <property type="term" value="F:phosphatase activity"/>
    <property type="evidence" value="ECO:0007669"/>
    <property type="project" value="UniProtKB-UniRule"/>
</dbReference>
<evidence type="ECO:0000313" key="9">
    <source>
        <dbReference type="Proteomes" id="UP000215301"/>
    </source>
</evidence>
<feature type="binding site" evidence="4">
    <location>
        <position position="132"/>
    </location>
    <ligand>
        <name>Zn(2+)</name>
        <dbReference type="ChEBI" id="CHEBI:29105"/>
        <label>3</label>
    </ligand>
</feature>
<dbReference type="InterPro" id="IPR023710">
    <property type="entry name" value="Phosphatase_YcdX_put"/>
</dbReference>
<dbReference type="SUPFAM" id="SSF89550">
    <property type="entry name" value="PHP domain-like"/>
    <property type="match status" value="1"/>
</dbReference>
<dbReference type="GO" id="GO:0005829">
    <property type="term" value="C:cytosol"/>
    <property type="evidence" value="ECO:0007669"/>
    <property type="project" value="TreeGrafter"/>
</dbReference>
<organism evidence="7 9">
    <name type="scientific">Thermoanaerobacterium thermosaccharolyticum</name>
    <name type="common">Clostridium thermosaccharolyticum</name>
    <dbReference type="NCBI Taxonomy" id="1517"/>
    <lineage>
        <taxon>Bacteria</taxon>
        <taxon>Bacillati</taxon>
        <taxon>Bacillota</taxon>
        <taxon>Clostridia</taxon>
        <taxon>Thermoanaerobacterales</taxon>
        <taxon>Thermoanaerobacteraceae</taxon>
        <taxon>Thermoanaerobacterium</taxon>
    </lineage>
</organism>
<dbReference type="AlphaFoldDB" id="A0A231VLL6"/>
<dbReference type="Pfam" id="PF02811">
    <property type="entry name" value="PHP"/>
    <property type="match status" value="1"/>
</dbReference>
<comment type="cofactor">
    <cofactor evidence="4">
        <name>Zn(2+)</name>
        <dbReference type="ChEBI" id="CHEBI:29105"/>
    </cofactor>
    <text evidence="4">Binds 3 Zn(2+) ions per subunit.</text>
</comment>
<dbReference type="InterPro" id="IPR004013">
    <property type="entry name" value="PHP_dom"/>
</dbReference>
<evidence type="ECO:0000256" key="1">
    <source>
        <dbReference type="ARBA" id="ARBA00022723"/>
    </source>
</evidence>
<evidence type="ECO:0000313" key="6">
    <source>
        <dbReference type="EMBL" id="AST58196.1"/>
    </source>
</evidence>
<accession>A0A231VLL6</accession>
<feature type="binding site" evidence="4">
    <location>
        <position position="41"/>
    </location>
    <ligand>
        <name>Zn(2+)</name>
        <dbReference type="ChEBI" id="CHEBI:29105"/>
        <label>2</label>
    </ligand>
</feature>
<reference evidence="7 9" key="2">
    <citation type="submission" date="2017-06" db="EMBL/GenBank/DDBJ databases">
        <title>Isolation and characterization of a thermophilic and butanogenic Thermoanaerobacterium thermosaccharolyticum M5 capable of efficient degradation of hemicellulose.</title>
        <authorList>
            <person name="Xin F."/>
            <person name="Jiang Y."/>
        </authorList>
    </citation>
    <scope>NUCLEOTIDE SEQUENCE [LARGE SCALE GENOMIC DNA]</scope>
    <source>
        <strain evidence="7 9">M5</strain>
    </source>
</reference>
<feature type="domain" description="Polymerase/histidinol phosphatase N-terminal" evidence="5">
    <location>
        <begin position="5"/>
        <end position="79"/>
    </location>
</feature>
<dbReference type="GO" id="GO:0008270">
    <property type="term" value="F:zinc ion binding"/>
    <property type="evidence" value="ECO:0007669"/>
    <property type="project" value="UniProtKB-UniRule"/>
</dbReference>
<evidence type="ECO:0000313" key="7">
    <source>
        <dbReference type="EMBL" id="OXT09070.1"/>
    </source>
</evidence>
<dbReference type="InterPro" id="IPR050243">
    <property type="entry name" value="PHP_phosphatase"/>
</dbReference>
<dbReference type="PANTHER" id="PTHR36928:SF1">
    <property type="entry name" value="PHOSPHATASE YCDX-RELATED"/>
    <property type="match status" value="1"/>
</dbReference>
<feature type="binding site" evidence="4">
    <location>
        <position position="102"/>
    </location>
    <ligand>
        <name>Zn(2+)</name>
        <dbReference type="ChEBI" id="CHEBI:29105"/>
        <label>3</label>
    </ligand>
</feature>
<feature type="binding site" evidence="4">
    <location>
        <position position="74"/>
    </location>
    <ligand>
        <name>Zn(2+)</name>
        <dbReference type="ChEBI" id="CHEBI:29105"/>
        <label>3</label>
    </ligand>
</feature>
<dbReference type="CDD" id="cd07437">
    <property type="entry name" value="PHP_HisPPase_Ycdx_like"/>
    <property type="match status" value="1"/>
</dbReference>
<dbReference type="Proteomes" id="UP000214975">
    <property type="component" value="Chromosome"/>
</dbReference>
<reference evidence="6 8" key="1">
    <citation type="submission" date="2016-08" db="EMBL/GenBank/DDBJ databases">
        <title>A novel genetic cassette of butanologenic Thermoanaerobacterium thermosaccharolyticum that directly convert cellulose to butanol.</title>
        <authorList>
            <person name="Li T."/>
            <person name="He J."/>
        </authorList>
    </citation>
    <scope>NUCLEOTIDE SEQUENCE [LARGE SCALE GENOMIC DNA]</scope>
    <source>
        <strain evidence="6 8">TG57</strain>
    </source>
</reference>
<sequence length="238" mass="26390">MNLLLDTHTHTVASGHAYSTIMENAKEASKKGLKLICMTDHGPKMPGGPHIFHFGNLKVMPKEIYGVEILKGVEANIVDRDGNLDIPEEILKKLDVVIASLHDVCFPYRDVDSNTEAIINAIKNPYVDIIGHPGNPIFDIDVDRVLEAAKEYDTCIEINNSSFVSSRVGSYDNCLLIAKKAAEKNVKICVGSDAHISFDVGRFDKALEVIEKSHLDENLVLNTDVDKFKEYLKNKGKL</sequence>
<comment type="similarity">
    <text evidence="4">Belongs to the PHP family.</text>
</comment>
<keyword evidence="2 4" id="KW-0378">Hydrolase</keyword>
<keyword evidence="3 4" id="KW-0862">Zinc</keyword>
<dbReference type="Gene3D" id="3.20.20.140">
    <property type="entry name" value="Metal-dependent hydrolases"/>
    <property type="match status" value="1"/>
</dbReference>
<keyword evidence="1 4" id="KW-0479">Metal-binding</keyword>
<evidence type="ECO:0000259" key="5">
    <source>
        <dbReference type="SMART" id="SM00481"/>
    </source>
</evidence>
<dbReference type="HAMAP" id="MF_01561">
    <property type="entry name" value="YcdX_phosphat"/>
    <property type="match status" value="1"/>
</dbReference>
<evidence type="ECO:0000256" key="2">
    <source>
        <dbReference type="ARBA" id="ARBA00022801"/>
    </source>
</evidence>
<evidence type="ECO:0000313" key="8">
    <source>
        <dbReference type="Proteomes" id="UP000214975"/>
    </source>
</evidence>
<feature type="binding site" evidence="4">
    <location>
        <position position="16"/>
    </location>
    <ligand>
        <name>Zn(2+)</name>
        <dbReference type="ChEBI" id="CHEBI:29105"/>
        <label>2</label>
    </ligand>
</feature>
<dbReference type="NCBIfam" id="NF006702">
    <property type="entry name" value="PRK09248.1"/>
    <property type="match status" value="1"/>
</dbReference>
<evidence type="ECO:0000256" key="3">
    <source>
        <dbReference type="ARBA" id="ARBA00022833"/>
    </source>
</evidence>
<name>A0A231VLL6_THETR</name>
<dbReference type="GeneID" id="93863526"/>
<dbReference type="EMBL" id="CP016893">
    <property type="protein sequence ID" value="AST58196.1"/>
    <property type="molecule type" value="Genomic_DNA"/>
</dbReference>
<dbReference type="EMBL" id="NKHD01000006">
    <property type="protein sequence ID" value="OXT09070.1"/>
    <property type="molecule type" value="Genomic_DNA"/>
</dbReference>